<comment type="caution">
    <text evidence="1">The sequence shown here is derived from an EMBL/GenBank/DDBJ whole genome shotgun (WGS) entry which is preliminary data.</text>
</comment>
<sequence length="194" mass="23103">MEQQVQSLNKWLLLFWAAIVGLTFYSSTKPKAISDTWVATTDPDLVYMNGYLYYKKQAYTGWLFENFDNGNRAKEIPYYGGKMEGIMKTWYANQQPEQERLFVSGEKQGIHKGWWPNGNPKFEYHFVDDEHEGAAKEWFTNNKLYREFNYKNGHEQGRQQMWWDDGTVRANYVVKDNRQYGLIGRKLCKNIYKK</sequence>
<dbReference type="Gene3D" id="2.20.110.10">
    <property type="entry name" value="Histone H3 K4-specific methyltransferase SET7/9 N-terminal domain"/>
    <property type="match status" value="1"/>
</dbReference>
<name>A0ABW2Z1C8_9SPHI</name>
<dbReference type="EMBL" id="JBHTHU010000006">
    <property type="protein sequence ID" value="MFD0750556.1"/>
    <property type="molecule type" value="Genomic_DNA"/>
</dbReference>
<organism evidence="1 2">
    <name type="scientific">Mucilaginibacter calamicampi</name>
    <dbReference type="NCBI Taxonomy" id="1302352"/>
    <lineage>
        <taxon>Bacteria</taxon>
        <taxon>Pseudomonadati</taxon>
        <taxon>Bacteroidota</taxon>
        <taxon>Sphingobacteriia</taxon>
        <taxon>Sphingobacteriales</taxon>
        <taxon>Sphingobacteriaceae</taxon>
        <taxon>Mucilaginibacter</taxon>
    </lineage>
</organism>
<evidence type="ECO:0000313" key="2">
    <source>
        <dbReference type="Proteomes" id="UP001596958"/>
    </source>
</evidence>
<protein>
    <submittedName>
        <fullName evidence="1">Toxin-antitoxin system YwqK family antitoxin</fullName>
    </submittedName>
</protein>
<proteinExistence type="predicted"/>
<dbReference type="Proteomes" id="UP001596958">
    <property type="component" value="Unassembled WGS sequence"/>
</dbReference>
<keyword evidence="2" id="KW-1185">Reference proteome</keyword>
<dbReference type="InterPro" id="IPR011652">
    <property type="entry name" value="MORN_2"/>
</dbReference>
<dbReference type="RefSeq" id="WP_377099925.1">
    <property type="nucleotide sequence ID" value="NZ_JBHTHU010000006.1"/>
</dbReference>
<evidence type="ECO:0000313" key="1">
    <source>
        <dbReference type="EMBL" id="MFD0750556.1"/>
    </source>
</evidence>
<gene>
    <name evidence="1" type="ORF">ACFQZS_10405</name>
</gene>
<dbReference type="SUPFAM" id="SSF82185">
    <property type="entry name" value="Histone H3 K4-specific methyltransferase SET7/9 N-terminal domain"/>
    <property type="match status" value="1"/>
</dbReference>
<accession>A0ABW2Z1C8</accession>
<reference evidence="2" key="1">
    <citation type="journal article" date="2019" name="Int. J. Syst. Evol. Microbiol.">
        <title>The Global Catalogue of Microorganisms (GCM) 10K type strain sequencing project: providing services to taxonomists for standard genome sequencing and annotation.</title>
        <authorList>
            <consortium name="The Broad Institute Genomics Platform"/>
            <consortium name="The Broad Institute Genome Sequencing Center for Infectious Disease"/>
            <person name="Wu L."/>
            <person name="Ma J."/>
        </authorList>
    </citation>
    <scope>NUCLEOTIDE SEQUENCE [LARGE SCALE GENOMIC DNA]</scope>
    <source>
        <strain evidence="2">CCUG 63418</strain>
    </source>
</reference>
<dbReference type="Pfam" id="PF07661">
    <property type="entry name" value="MORN_2"/>
    <property type="match status" value="2"/>
</dbReference>